<gene>
    <name evidence="1" type="ORF">TRIP_D440217</name>
</gene>
<accession>A0A653AJG3</accession>
<dbReference type="AlphaFoldDB" id="A0A653AJG3"/>
<proteinExistence type="predicted"/>
<organism evidence="1">
    <name type="scientific">uncultured Paludibacter sp</name>
    <dbReference type="NCBI Taxonomy" id="497635"/>
    <lineage>
        <taxon>Bacteria</taxon>
        <taxon>Pseudomonadati</taxon>
        <taxon>Bacteroidota</taxon>
        <taxon>Bacteroidia</taxon>
        <taxon>Bacteroidales</taxon>
        <taxon>Paludibacteraceae</taxon>
        <taxon>Paludibacter</taxon>
        <taxon>environmental samples</taxon>
    </lineage>
</organism>
<name>A0A653AJG3_9BACT</name>
<protein>
    <submittedName>
        <fullName evidence="1">Uncharacterized protein</fullName>
    </submittedName>
</protein>
<evidence type="ECO:0000313" key="1">
    <source>
        <dbReference type="EMBL" id="VBB48199.1"/>
    </source>
</evidence>
<dbReference type="EMBL" id="UPXZ01000039">
    <property type="protein sequence ID" value="VBB48199.1"/>
    <property type="molecule type" value="Genomic_DNA"/>
</dbReference>
<reference evidence="1" key="1">
    <citation type="submission" date="2018-07" db="EMBL/GenBank/DDBJ databases">
        <authorList>
            <consortium name="Genoscope - CEA"/>
            <person name="William W."/>
        </authorList>
    </citation>
    <scope>NUCLEOTIDE SEQUENCE</scope>
    <source>
        <strain evidence="1">IK1</strain>
    </source>
</reference>
<sequence>MKQNDDRYFQFPLFLFRNFMYDTEKCLNDIVCYGLYDLSNKLNIDLFRMLEHTIYTYYRGGLPNEIKERLTKFAELGEIDFNENYLGFSGQGDFEPTTEMEQLEMIFNTDNDFYLEVCKWFKKVSVINFFEISGNYDAILQKGKIIAESIPDKEPFPMIDKNKLFEFRDEEKTEFQLIVFAANVGMRSILGTKPYCKTTKELILCRAFGFNTMRDLEKEKPPLFKKYFNRYQTDKILNEIEIGNWNLFRYSSQNMRGMFIAYKRRISLEKLVEVVEEKSRKRKIQQLKNSKIIARENAMKKIVESQLNSNEYSNESVTSTTP</sequence>